<dbReference type="GO" id="GO:0016758">
    <property type="term" value="F:hexosyltransferase activity"/>
    <property type="evidence" value="ECO:0007669"/>
    <property type="project" value="UniProtKB-ARBA"/>
</dbReference>
<reference evidence="2" key="1">
    <citation type="submission" date="2013-12" db="EMBL/GenBank/DDBJ databases">
        <authorList>
            <person name="Pan Y."/>
        </authorList>
    </citation>
    <scope>NUCLEOTIDE SEQUENCE</scope>
    <source>
        <strain evidence="2">NCTC 8172</strain>
    </source>
</reference>
<evidence type="ECO:0000313" key="4">
    <source>
        <dbReference type="EMBL" id="TDJ92768.1"/>
    </source>
</evidence>
<name>A0A0A8J9N0_KLEPN</name>
<dbReference type="EMBL" id="SMTN01000046">
    <property type="protein sequence ID" value="TDJ92768.1"/>
    <property type="molecule type" value="Genomic_DNA"/>
</dbReference>
<evidence type="ECO:0000313" key="2">
    <source>
        <dbReference type="EMBL" id="BAQ02764.1"/>
    </source>
</evidence>
<evidence type="ECO:0000313" key="5">
    <source>
        <dbReference type="Proteomes" id="UP000294951"/>
    </source>
</evidence>
<dbReference type="EMBL" id="QRCF01000017">
    <property type="protein sequence ID" value="RDT90022.1"/>
    <property type="molecule type" value="Genomic_DNA"/>
</dbReference>
<organism evidence="2">
    <name type="scientific">Klebsiella pneumoniae</name>
    <dbReference type="NCBI Taxonomy" id="573"/>
    <lineage>
        <taxon>Bacteria</taxon>
        <taxon>Pseudomonadati</taxon>
        <taxon>Pseudomonadota</taxon>
        <taxon>Gammaproteobacteria</taxon>
        <taxon>Enterobacterales</taxon>
        <taxon>Enterobacteriaceae</taxon>
        <taxon>Klebsiella/Raoultella group</taxon>
        <taxon>Klebsiella</taxon>
        <taxon>Klebsiella pneumoniae complex</taxon>
    </lineage>
</organism>
<sequence>MGNRMSDIKFSIGIPAYKAKYLYNCIESILNQTYTNFELIIVNDASPEDLDTIVSRFNDERIIYSTNEKNYGAEEVIGNWNKCLSFATGEYFILMGDDDTLDKHYLEEFYKTIQEYPESNVFHCRSNIIDENSAIISLTQSWPQRESLLDNMWHRLNGFRQQFISDFVYKRNFLIENNGFFYNKLAWASDDITAYQAMRDNGIIHINKALLNYRRSPITISSSGSVELKLQAIIYEYDWYNKFLSQCCNLQEQDELIKQIILKDLNKLKRKKNIHTLAYSGFFNGKSYFYNFLYWLAKRKKYNISLKDYFFINILALKKAKAKDK</sequence>
<evidence type="ECO:0000313" key="3">
    <source>
        <dbReference type="EMBL" id="RDT90022.1"/>
    </source>
</evidence>
<dbReference type="EMBL" id="AB897511">
    <property type="protein sequence ID" value="BAQ02764.1"/>
    <property type="molecule type" value="Genomic_DNA"/>
</dbReference>
<dbReference type="Gene3D" id="3.90.550.10">
    <property type="entry name" value="Spore Coat Polysaccharide Biosynthesis Protein SpsA, Chain A"/>
    <property type="match status" value="1"/>
</dbReference>
<feature type="domain" description="Glycosyltransferase 2-like" evidence="1">
    <location>
        <begin position="11"/>
        <end position="154"/>
    </location>
</feature>
<reference evidence="2" key="2">
    <citation type="journal article" date="2014" name="Antimicrob. Agents Chemother.">
        <title>Identification of capsular types in carbapenem-resistant Klebsiella pneumoniae strains by wzc sequencing and implications in capsule depolymerase treatment.</title>
        <authorList>
            <person name="Pan Y.-J."/>
            <person name="Lin T.-L."/>
            <person name="Lin Y.-T."/>
            <person name="Su P.-A."/>
            <person name="Chen C.-T."/>
            <person name="Hsieh P.-F."/>
            <person name="Hsu C.-R."/>
            <person name="Chen C.-C."/>
            <person name="Hsieh Y.-C."/>
            <person name="Wang J.-T."/>
        </authorList>
    </citation>
    <scope>NUCLEOTIDE SEQUENCE</scope>
    <source>
        <strain evidence="2">NCTC 8172</strain>
    </source>
</reference>
<reference evidence="3" key="3">
    <citation type="submission" date="2018-07" db="EMBL/GenBank/DDBJ databases">
        <title>Draft genome sequence of Klebsiella pneumoniae K293.</title>
        <authorList>
            <person name="He F."/>
        </authorList>
    </citation>
    <scope>NUCLEOTIDE SEQUENCE</scope>
    <source>
        <strain evidence="3">K293</strain>
    </source>
</reference>
<dbReference type="InterPro" id="IPR029044">
    <property type="entry name" value="Nucleotide-diphossugar_trans"/>
</dbReference>
<dbReference type="SUPFAM" id="SSF53448">
    <property type="entry name" value="Nucleotide-diphospho-sugar transferases"/>
    <property type="match status" value="1"/>
</dbReference>
<accession>A0A0A8J9N0</accession>
<dbReference type="InterPro" id="IPR001173">
    <property type="entry name" value="Glyco_trans_2-like"/>
</dbReference>
<reference evidence="4 5" key="4">
    <citation type="submission" date="2019-03" db="EMBL/GenBank/DDBJ databases">
        <title>Multidrug-Resistant Klebsiella pneumoniae Clinical Bloodstream Isolates in Shanghai, China.</title>
        <authorList>
            <person name="Wang S."/>
        </authorList>
    </citation>
    <scope>NUCLEOTIDE SEQUENCE [LARGE SCALE GENOMIC DNA]</scope>
    <source>
        <strain evidence="4 5">RJ1071</strain>
    </source>
</reference>
<dbReference type="Proteomes" id="UP000254657">
    <property type="component" value="Unassembled WGS sequence"/>
</dbReference>
<gene>
    <name evidence="3" type="ORF">DW286_16615</name>
    <name evidence="4" type="ORF">E1814_25425</name>
</gene>
<protein>
    <submittedName>
        <fullName evidence="2 3">Glycosyltransferase</fullName>
    </submittedName>
</protein>
<dbReference type="Pfam" id="PF00535">
    <property type="entry name" value="Glycos_transf_2"/>
    <property type="match status" value="1"/>
</dbReference>
<keyword evidence="2" id="KW-0808">Transferase</keyword>
<proteinExistence type="predicted"/>
<dbReference type="PANTHER" id="PTHR22916">
    <property type="entry name" value="GLYCOSYLTRANSFERASE"/>
    <property type="match status" value="1"/>
</dbReference>
<dbReference type="Proteomes" id="UP000294951">
    <property type="component" value="Unassembled WGS sequence"/>
</dbReference>
<dbReference type="AlphaFoldDB" id="A0A0A8J9N0"/>
<evidence type="ECO:0000259" key="1">
    <source>
        <dbReference type="Pfam" id="PF00535"/>
    </source>
</evidence>
<dbReference type="PANTHER" id="PTHR22916:SF3">
    <property type="entry name" value="UDP-GLCNAC:BETAGAL BETA-1,3-N-ACETYLGLUCOSAMINYLTRANSFERASE-LIKE PROTEIN 1"/>
    <property type="match status" value="1"/>
</dbReference>